<evidence type="ECO:0000313" key="3">
    <source>
        <dbReference type="EMBL" id="VDK21731.1"/>
    </source>
</evidence>
<accession>A0A0M3J7R7</accession>
<organism evidence="5">
    <name type="scientific">Anisakis simplex</name>
    <name type="common">Herring worm</name>
    <dbReference type="NCBI Taxonomy" id="6269"/>
    <lineage>
        <taxon>Eukaryota</taxon>
        <taxon>Metazoa</taxon>
        <taxon>Ecdysozoa</taxon>
        <taxon>Nematoda</taxon>
        <taxon>Chromadorea</taxon>
        <taxon>Rhabditida</taxon>
        <taxon>Spirurina</taxon>
        <taxon>Ascaridomorpha</taxon>
        <taxon>Ascaridoidea</taxon>
        <taxon>Anisakidae</taxon>
        <taxon>Anisakis</taxon>
        <taxon>Anisakis simplex complex</taxon>
    </lineage>
</organism>
<feature type="region of interest" description="Disordered" evidence="1">
    <location>
        <begin position="126"/>
        <end position="154"/>
    </location>
</feature>
<feature type="compositionally biased region" description="Polar residues" evidence="1">
    <location>
        <begin position="126"/>
        <end position="147"/>
    </location>
</feature>
<feature type="chain" id="PRO_5043120822" evidence="2">
    <location>
        <begin position="22"/>
        <end position="208"/>
    </location>
</feature>
<proteinExistence type="predicted"/>
<evidence type="ECO:0000313" key="4">
    <source>
        <dbReference type="Proteomes" id="UP000267096"/>
    </source>
</evidence>
<feature type="signal peptide" evidence="2">
    <location>
        <begin position="1"/>
        <end position="21"/>
    </location>
</feature>
<name>A0A0M3J7R7_ANISI</name>
<reference evidence="3 4" key="2">
    <citation type="submission" date="2018-11" db="EMBL/GenBank/DDBJ databases">
        <authorList>
            <consortium name="Pathogen Informatics"/>
        </authorList>
    </citation>
    <scope>NUCLEOTIDE SEQUENCE [LARGE SCALE GENOMIC DNA]</scope>
</reference>
<dbReference type="EMBL" id="UYRR01005350">
    <property type="protein sequence ID" value="VDK21731.1"/>
    <property type="molecule type" value="Genomic_DNA"/>
</dbReference>
<evidence type="ECO:0000256" key="2">
    <source>
        <dbReference type="SAM" id="SignalP"/>
    </source>
</evidence>
<evidence type="ECO:0000256" key="1">
    <source>
        <dbReference type="SAM" id="MobiDB-lite"/>
    </source>
</evidence>
<protein>
    <submittedName>
        <fullName evidence="5">Dickkopf_N domain-containing protein</fullName>
    </submittedName>
</protein>
<dbReference type="AlphaFoldDB" id="A0A0M3J7R7"/>
<gene>
    <name evidence="3" type="ORF">ASIM_LOCUS3448</name>
</gene>
<evidence type="ECO:0000313" key="5">
    <source>
        <dbReference type="WBParaSite" id="ASIM_0000361501-mRNA-1"/>
    </source>
</evidence>
<keyword evidence="2" id="KW-0732">Signal</keyword>
<dbReference type="WBParaSite" id="ASIM_0000361501-mRNA-1">
    <property type="protein sequence ID" value="ASIM_0000361501-mRNA-1"/>
    <property type="gene ID" value="ASIM_0000361501"/>
</dbReference>
<sequence length="208" mass="24071">MRNALTILVLTSLVISLNVQGSFLELDDLRDMITDQAIRNDLRRLERDRSDPRSAVKDEVEKLLQKLPKDVQDAYNKLVAAEEAKDEAEYQVKLLGMKNRDFQMSHNIQMSYPTYECRTGHKCRTRSNVVPSTEMSHQTKMSHPTSKCRTRPNVVPAQKCRTRQKCRTGPNVVPAQKCRTTHKCRIGQKCRIRHFAKIMLDCQTLETR</sequence>
<keyword evidence="4" id="KW-1185">Reference proteome</keyword>
<dbReference type="Proteomes" id="UP000267096">
    <property type="component" value="Unassembled WGS sequence"/>
</dbReference>
<reference evidence="5" key="1">
    <citation type="submission" date="2017-02" db="UniProtKB">
        <authorList>
            <consortium name="WormBaseParasite"/>
        </authorList>
    </citation>
    <scope>IDENTIFICATION</scope>
</reference>